<accession>A0A6A6UUR1</accession>
<feature type="transmembrane region" description="Helical" evidence="1">
    <location>
        <begin position="429"/>
        <end position="449"/>
    </location>
</feature>
<name>A0A6A6UUR1_9PEZI</name>
<dbReference type="AlphaFoldDB" id="A0A6A6UUR1"/>
<feature type="transmembrane region" description="Helical" evidence="1">
    <location>
        <begin position="389"/>
        <end position="409"/>
    </location>
</feature>
<organism evidence="2 3">
    <name type="scientific">Microthyrium microscopicum</name>
    <dbReference type="NCBI Taxonomy" id="703497"/>
    <lineage>
        <taxon>Eukaryota</taxon>
        <taxon>Fungi</taxon>
        <taxon>Dikarya</taxon>
        <taxon>Ascomycota</taxon>
        <taxon>Pezizomycotina</taxon>
        <taxon>Dothideomycetes</taxon>
        <taxon>Dothideomycetes incertae sedis</taxon>
        <taxon>Microthyriales</taxon>
        <taxon>Microthyriaceae</taxon>
        <taxon>Microthyrium</taxon>
    </lineage>
</organism>
<protein>
    <submittedName>
        <fullName evidence="2">Uncharacterized protein</fullName>
    </submittedName>
</protein>
<dbReference type="InterPro" id="IPR021840">
    <property type="entry name" value="DUF3433"/>
</dbReference>
<dbReference type="Proteomes" id="UP000799302">
    <property type="component" value="Unassembled WGS sequence"/>
</dbReference>
<feature type="transmembrane region" description="Helical" evidence="1">
    <location>
        <begin position="862"/>
        <end position="881"/>
    </location>
</feature>
<evidence type="ECO:0000313" key="3">
    <source>
        <dbReference type="Proteomes" id="UP000799302"/>
    </source>
</evidence>
<dbReference type="OrthoDB" id="3912677at2759"/>
<keyword evidence="1" id="KW-0472">Membrane</keyword>
<keyword evidence="3" id="KW-1185">Reference proteome</keyword>
<dbReference type="PANTHER" id="PTHR37544:SF1">
    <property type="entry name" value="PHOSPHORIBOSYLAMINOIMIDAZOLE-SUCCINOCARBOXAMIDE SYNTHASE"/>
    <property type="match status" value="1"/>
</dbReference>
<feature type="transmembrane region" description="Helical" evidence="1">
    <location>
        <begin position="495"/>
        <end position="519"/>
    </location>
</feature>
<dbReference type="Pfam" id="PF11915">
    <property type="entry name" value="DUF3433"/>
    <property type="match status" value="1"/>
</dbReference>
<feature type="transmembrane region" description="Helical" evidence="1">
    <location>
        <begin position="270"/>
        <end position="291"/>
    </location>
</feature>
<reference evidence="2" key="1">
    <citation type="journal article" date="2020" name="Stud. Mycol.">
        <title>101 Dothideomycetes genomes: a test case for predicting lifestyles and emergence of pathogens.</title>
        <authorList>
            <person name="Haridas S."/>
            <person name="Albert R."/>
            <person name="Binder M."/>
            <person name="Bloem J."/>
            <person name="Labutti K."/>
            <person name="Salamov A."/>
            <person name="Andreopoulos B."/>
            <person name="Baker S."/>
            <person name="Barry K."/>
            <person name="Bills G."/>
            <person name="Bluhm B."/>
            <person name="Cannon C."/>
            <person name="Castanera R."/>
            <person name="Culley D."/>
            <person name="Daum C."/>
            <person name="Ezra D."/>
            <person name="Gonzalez J."/>
            <person name="Henrissat B."/>
            <person name="Kuo A."/>
            <person name="Liang C."/>
            <person name="Lipzen A."/>
            <person name="Lutzoni F."/>
            <person name="Magnuson J."/>
            <person name="Mondo S."/>
            <person name="Nolan M."/>
            <person name="Ohm R."/>
            <person name="Pangilinan J."/>
            <person name="Park H.-J."/>
            <person name="Ramirez L."/>
            <person name="Alfaro M."/>
            <person name="Sun H."/>
            <person name="Tritt A."/>
            <person name="Yoshinaga Y."/>
            <person name="Zwiers L.-H."/>
            <person name="Turgeon B."/>
            <person name="Goodwin S."/>
            <person name="Spatafora J."/>
            <person name="Crous P."/>
            <person name="Grigoriev I."/>
        </authorList>
    </citation>
    <scope>NUCLEOTIDE SEQUENCE</scope>
    <source>
        <strain evidence="2">CBS 115976</strain>
    </source>
</reference>
<dbReference type="PANTHER" id="PTHR37544">
    <property type="entry name" value="SPRAY-RELATED"/>
    <property type="match status" value="1"/>
</dbReference>
<evidence type="ECO:0000313" key="2">
    <source>
        <dbReference type="EMBL" id="KAF2674684.1"/>
    </source>
</evidence>
<dbReference type="EMBL" id="MU004230">
    <property type="protein sequence ID" value="KAF2674684.1"/>
    <property type="molecule type" value="Genomic_DNA"/>
</dbReference>
<proteinExistence type="predicted"/>
<keyword evidence="1" id="KW-1133">Transmembrane helix</keyword>
<evidence type="ECO:0000256" key="1">
    <source>
        <dbReference type="SAM" id="Phobius"/>
    </source>
</evidence>
<sequence>MAILQLHSLVWARQPQQWTRVTLHWKRNVDNWLRHTIKDNTDSSCSDQTCAETTSIQVLNGCQSNYTISIPGSSNTQGIQRFGLVVLIDCSSASSTLGIFTGYLSRETNVTSKLINSTSIICSPTYQVGKAAITLNSAGSLTAYTPSTSTSALTGLNSGAFLKGVYNSALLGNFPSPAQLSTTSSTSSQLSWPKSLGSFTAAGLAPFLVLAGYSSPTANFETVGDLQSASVKAHNMLAAHVAAKYLQVASTKATTGTVTQFSARVIADQVAVRIIDVVVLLLILIVAVIAFERPTKVTSRDTSTIGGLATVLAQSPETVSIFRGTVNLSQKQLRNRIGSRNFTCGVQESSPPAYTIRSTASDQEASITGSFEPATFGAPKVWWDPLKDWYRIAVIIVGFLFIMALEFMSQSSRKHGGFGQLGTSGGVPAIAICFPAFFLTILGGIFGLIDHYTRILQPYRQLKTNPSTAPQSIFVNYLSRPALVAIWDAIMRKHIAVILTACVSIIAPFLVIVVGSLFVNQPMQASSSVTGIKLQTIFDASKIPSFNQSAIPIISNLPNNRSTSPAWTYDTYAIDQIALPSGFAPSADGTSSSTGPFSTMNIVVPALQAHLNCTPASSSDVLITVTPPNFGTTGVQRIISVPVPTGCGTPCSNETFSSTCDGKTRWEGASTTQMFTDFASLAAVGGLTFANVADMGTNSTSCPRFNLLWGKNSADGTLLEDFTVYNCYPYTNSLSVNATIQVPGYTVTSASPSSNSNTSVFTDSPKAIINPNTMFPKYSSSSIAPWFGAIIDSGDIASSDLTTTTSSQKIISAMDAMYGRVTAQNFNLNRRSTASSNEAQLNGTISSAYGMRLTQDTTITRVLEVMIAIMIILTGASFAFMDGRKLVPNNPCSIAGMASLIADSELVKSELVPPGSEWLSDRELRRQGVFEGYMFSMGMWGHAVEKSESVFGINIGQAEKVD</sequence>
<gene>
    <name evidence="2" type="ORF">BT63DRAFT_17592</name>
</gene>
<keyword evidence="1" id="KW-0812">Transmembrane</keyword>